<organism evidence="3 4">
    <name type="scientific">Flavobacterium arundinis</name>
    <dbReference type="NCBI Taxonomy" id="3139143"/>
    <lineage>
        <taxon>Bacteria</taxon>
        <taxon>Pseudomonadati</taxon>
        <taxon>Bacteroidota</taxon>
        <taxon>Flavobacteriia</taxon>
        <taxon>Flavobacteriales</taxon>
        <taxon>Flavobacteriaceae</taxon>
        <taxon>Flavobacterium</taxon>
    </lineage>
</organism>
<reference evidence="3 4" key="1">
    <citation type="submission" date="2024-04" db="EMBL/GenBank/DDBJ databases">
        <title>Flavobacterium sp. DGU11 16S ribosomal RNA gene Genome sequencing and assembly.</title>
        <authorList>
            <person name="Park S."/>
        </authorList>
    </citation>
    <scope>NUCLEOTIDE SEQUENCE [LARGE SCALE GENOMIC DNA]</scope>
    <source>
        <strain evidence="3 4">DGU11</strain>
    </source>
</reference>
<keyword evidence="1" id="KW-0732">Signal</keyword>
<gene>
    <name evidence="3" type="ORF">AAEO56_13630</name>
</gene>
<evidence type="ECO:0000313" key="3">
    <source>
        <dbReference type="EMBL" id="MEL1245312.1"/>
    </source>
</evidence>
<sequence>MKKILLSAVAVMAFGVAAQAQDIKFGVKAGLNIANQGGDAETDGSLMGFHVGGVAELKISETFSVQPEVLYSMMGAKYKDLGVETDLKMSYINVPILAKYYLMEGLSLEAGPYVGFLMSAKAEDTDVKDGYKSIDFGLAGGVAYDLPMGVFFQARYMAGLSDINDTEAEIGSTPKITNNAIQVSVGYKF</sequence>
<comment type="caution">
    <text evidence="3">The sequence shown here is derived from an EMBL/GenBank/DDBJ whole genome shotgun (WGS) entry which is preliminary data.</text>
</comment>
<keyword evidence="4" id="KW-1185">Reference proteome</keyword>
<dbReference type="RefSeq" id="WP_341697626.1">
    <property type="nucleotide sequence ID" value="NZ_JBBYHR010000008.1"/>
</dbReference>
<feature type="domain" description="Outer membrane protein beta-barrel" evidence="2">
    <location>
        <begin position="19"/>
        <end position="163"/>
    </location>
</feature>
<proteinExistence type="predicted"/>
<feature type="signal peptide" evidence="1">
    <location>
        <begin position="1"/>
        <end position="20"/>
    </location>
</feature>
<dbReference type="InterPro" id="IPR011250">
    <property type="entry name" value="OMP/PagP_B-barrel"/>
</dbReference>
<feature type="chain" id="PRO_5047142562" evidence="1">
    <location>
        <begin position="21"/>
        <end position="189"/>
    </location>
</feature>
<evidence type="ECO:0000259" key="2">
    <source>
        <dbReference type="Pfam" id="PF13568"/>
    </source>
</evidence>
<dbReference type="Proteomes" id="UP001464555">
    <property type="component" value="Unassembled WGS sequence"/>
</dbReference>
<evidence type="ECO:0000313" key="4">
    <source>
        <dbReference type="Proteomes" id="UP001464555"/>
    </source>
</evidence>
<dbReference type="Pfam" id="PF13568">
    <property type="entry name" value="OMP_b-brl_2"/>
    <property type="match status" value="1"/>
</dbReference>
<dbReference type="EMBL" id="JBBYHR010000008">
    <property type="protein sequence ID" value="MEL1245312.1"/>
    <property type="molecule type" value="Genomic_DNA"/>
</dbReference>
<dbReference type="InterPro" id="IPR025665">
    <property type="entry name" value="Beta-barrel_OMP_2"/>
</dbReference>
<accession>A0ABU9HYS5</accession>
<name>A0ABU9HYS5_9FLAO</name>
<protein>
    <submittedName>
        <fullName evidence="3">Porin family protein</fullName>
    </submittedName>
</protein>
<dbReference type="SUPFAM" id="SSF56925">
    <property type="entry name" value="OMPA-like"/>
    <property type="match status" value="1"/>
</dbReference>
<evidence type="ECO:0000256" key="1">
    <source>
        <dbReference type="SAM" id="SignalP"/>
    </source>
</evidence>